<dbReference type="EMBL" id="SJTG01000001">
    <property type="protein sequence ID" value="TCI13558.1"/>
    <property type="molecule type" value="Genomic_DNA"/>
</dbReference>
<reference evidence="3 4" key="1">
    <citation type="submission" date="2019-02" db="EMBL/GenBank/DDBJ databases">
        <title>Dyella amyloliquefaciens sp. nov., isolated from forest soil.</title>
        <authorList>
            <person name="Gao Z.-H."/>
            <person name="Qiu L.-H."/>
        </authorList>
    </citation>
    <scope>NUCLEOTIDE SEQUENCE [LARGE SCALE GENOMIC DNA]</scope>
    <source>
        <strain evidence="3 4">KACC 12747</strain>
    </source>
</reference>
<sequence>MRSKLLAVAIAAGLGVVSFHVAAEPAQAKKVAKPAAQAESSKNAEIEALKAQLAELQAKVAQLEERTDAQSDINVSTGQNVEAVQKAQAASDKKVSSVEKFVNNTKISGTMFFDLTNANHKEHTANGMQEKDGHGSVNGVGYDVKRFYLSVDHTFDDVWSANLTTDFNYQSTLSQTSLFVKKAYVQGKFDPLFTVRFGAADMPWIPFVEKWYGYRFLENTITDRSIDGGRGTVGVAPQGVGSFGNSSDWGLHALGATAGDNAINYQLSVVNGRGFRNPSRSQSVDVEGRFGYQPIEQMVIAVGGYSGKRGNDVQNGAPTQNATRGDLLVAYRDKTFGVGAEYFNAKNWDDVLKNNVPTAVVNRDKAEGYSVFGDWSFAPQWALFARYDHVEYKYWANTGPHNELKDTYYNAGVSYDVLKNFKLAFAYKYDKMEGPTVNFPYKTNEIGFWGLLTY</sequence>
<dbReference type="SUPFAM" id="SSF56935">
    <property type="entry name" value="Porins"/>
    <property type="match status" value="1"/>
</dbReference>
<organism evidence="3 4">
    <name type="scientific">Dyella soli</name>
    <dbReference type="NCBI Taxonomy" id="522319"/>
    <lineage>
        <taxon>Bacteria</taxon>
        <taxon>Pseudomonadati</taxon>
        <taxon>Pseudomonadota</taxon>
        <taxon>Gammaproteobacteria</taxon>
        <taxon>Lysobacterales</taxon>
        <taxon>Rhodanobacteraceae</taxon>
        <taxon>Dyella</taxon>
    </lineage>
</organism>
<dbReference type="InterPro" id="IPR023614">
    <property type="entry name" value="Porin_dom_sf"/>
</dbReference>
<evidence type="ECO:0000256" key="2">
    <source>
        <dbReference type="SAM" id="SignalP"/>
    </source>
</evidence>
<keyword evidence="2" id="KW-0732">Signal</keyword>
<gene>
    <name evidence="3" type="ORF">EZM97_09920</name>
</gene>
<feature type="signal peptide" evidence="2">
    <location>
        <begin position="1"/>
        <end position="22"/>
    </location>
</feature>
<comment type="caution">
    <text evidence="3">The sequence shown here is derived from an EMBL/GenBank/DDBJ whole genome shotgun (WGS) entry which is preliminary data.</text>
</comment>
<accession>A0A4R0Z295</accession>
<evidence type="ECO:0000256" key="1">
    <source>
        <dbReference type="SAM" id="Coils"/>
    </source>
</evidence>
<protein>
    <submittedName>
        <fullName evidence="3">Carbohydrate porin</fullName>
    </submittedName>
</protein>
<dbReference type="Gene3D" id="2.40.160.10">
    <property type="entry name" value="Porin"/>
    <property type="match status" value="1"/>
</dbReference>
<name>A0A4R0Z295_9GAMM</name>
<evidence type="ECO:0000313" key="4">
    <source>
        <dbReference type="Proteomes" id="UP000291822"/>
    </source>
</evidence>
<evidence type="ECO:0000313" key="3">
    <source>
        <dbReference type="EMBL" id="TCI13558.1"/>
    </source>
</evidence>
<dbReference type="AlphaFoldDB" id="A0A4R0Z295"/>
<keyword evidence="4" id="KW-1185">Reference proteome</keyword>
<proteinExistence type="predicted"/>
<dbReference type="RefSeq" id="WP_131149659.1">
    <property type="nucleotide sequence ID" value="NZ_SJTG01000001.1"/>
</dbReference>
<feature type="coiled-coil region" evidence="1">
    <location>
        <begin position="39"/>
        <end position="73"/>
    </location>
</feature>
<feature type="chain" id="PRO_5020453321" evidence="2">
    <location>
        <begin position="23"/>
        <end position="454"/>
    </location>
</feature>
<keyword evidence="1" id="KW-0175">Coiled coil</keyword>
<dbReference type="Proteomes" id="UP000291822">
    <property type="component" value="Unassembled WGS sequence"/>
</dbReference>